<evidence type="ECO:0000256" key="6">
    <source>
        <dbReference type="ARBA" id="ARBA00022989"/>
    </source>
</evidence>
<name>A0A840ST80_9RHOB</name>
<evidence type="ECO:0000259" key="10">
    <source>
        <dbReference type="Pfam" id="PF04290"/>
    </source>
</evidence>
<dbReference type="GO" id="GO:0005886">
    <property type="term" value="C:plasma membrane"/>
    <property type="evidence" value="ECO:0007669"/>
    <property type="project" value="UniProtKB-SubCell"/>
</dbReference>
<evidence type="ECO:0000256" key="2">
    <source>
        <dbReference type="ARBA" id="ARBA00022448"/>
    </source>
</evidence>
<dbReference type="PANTHER" id="PTHR35011">
    <property type="entry name" value="2,3-DIKETO-L-GULONATE TRAP TRANSPORTER SMALL PERMEASE PROTEIN YIAM"/>
    <property type="match status" value="1"/>
</dbReference>
<keyword evidence="3" id="KW-1003">Cell membrane</keyword>
<feature type="transmembrane region" description="Helical" evidence="9">
    <location>
        <begin position="91"/>
        <end position="114"/>
    </location>
</feature>
<dbReference type="InterPro" id="IPR007387">
    <property type="entry name" value="TRAP_DctQ"/>
</dbReference>
<gene>
    <name evidence="11" type="ORF">HNP73_002459</name>
</gene>
<protein>
    <recommendedName>
        <fullName evidence="9">TRAP transporter small permease protein</fullName>
    </recommendedName>
</protein>
<dbReference type="InterPro" id="IPR055348">
    <property type="entry name" value="DctQ"/>
</dbReference>
<dbReference type="Pfam" id="PF04290">
    <property type="entry name" value="DctQ"/>
    <property type="match status" value="1"/>
</dbReference>
<comment type="subunit">
    <text evidence="9">The complex comprises the extracytoplasmic solute receptor protein and the two transmembrane proteins.</text>
</comment>
<keyword evidence="2 9" id="KW-0813">Transport</keyword>
<dbReference type="RefSeq" id="WP_184149476.1">
    <property type="nucleotide sequence ID" value="NZ_JACHFM010000002.1"/>
</dbReference>
<dbReference type="Proteomes" id="UP000549457">
    <property type="component" value="Unassembled WGS sequence"/>
</dbReference>
<evidence type="ECO:0000256" key="8">
    <source>
        <dbReference type="ARBA" id="ARBA00038436"/>
    </source>
</evidence>
<dbReference type="PROSITE" id="PS51257">
    <property type="entry name" value="PROKAR_LIPOPROTEIN"/>
    <property type="match status" value="1"/>
</dbReference>
<feature type="domain" description="Tripartite ATP-independent periplasmic transporters DctQ component" evidence="10">
    <location>
        <begin position="30"/>
        <end position="161"/>
    </location>
</feature>
<keyword evidence="4 9" id="KW-0997">Cell inner membrane</keyword>
<evidence type="ECO:0000256" key="4">
    <source>
        <dbReference type="ARBA" id="ARBA00022519"/>
    </source>
</evidence>
<feature type="transmembrane region" description="Helical" evidence="9">
    <location>
        <begin position="134"/>
        <end position="155"/>
    </location>
</feature>
<evidence type="ECO:0000313" key="11">
    <source>
        <dbReference type="EMBL" id="MBB5222523.1"/>
    </source>
</evidence>
<reference evidence="11 12" key="1">
    <citation type="submission" date="2020-08" db="EMBL/GenBank/DDBJ databases">
        <title>Genomic Encyclopedia of Type Strains, Phase IV (KMG-IV): sequencing the most valuable type-strain genomes for metagenomic binning, comparative biology and taxonomic classification.</title>
        <authorList>
            <person name="Goeker M."/>
        </authorList>
    </citation>
    <scope>NUCLEOTIDE SEQUENCE [LARGE SCALE GENOMIC DNA]</scope>
    <source>
        <strain evidence="11 12">DSM 101730</strain>
    </source>
</reference>
<evidence type="ECO:0000256" key="5">
    <source>
        <dbReference type="ARBA" id="ARBA00022692"/>
    </source>
</evidence>
<comment type="caution">
    <text evidence="11">The sequence shown here is derived from an EMBL/GenBank/DDBJ whole genome shotgun (WGS) entry which is preliminary data.</text>
</comment>
<organism evidence="11 12">
    <name type="scientific">Amaricoccus macauensis</name>
    <dbReference type="NCBI Taxonomy" id="57001"/>
    <lineage>
        <taxon>Bacteria</taxon>
        <taxon>Pseudomonadati</taxon>
        <taxon>Pseudomonadota</taxon>
        <taxon>Alphaproteobacteria</taxon>
        <taxon>Rhodobacterales</taxon>
        <taxon>Paracoccaceae</taxon>
        <taxon>Amaricoccus</taxon>
    </lineage>
</organism>
<evidence type="ECO:0000256" key="1">
    <source>
        <dbReference type="ARBA" id="ARBA00004429"/>
    </source>
</evidence>
<feature type="transmembrane region" description="Helical" evidence="9">
    <location>
        <begin position="53"/>
        <end position="70"/>
    </location>
</feature>
<dbReference type="AlphaFoldDB" id="A0A840ST80"/>
<evidence type="ECO:0000256" key="9">
    <source>
        <dbReference type="RuleBase" id="RU369079"/>
    </source>
</evidence>
<dbReference type="PANTHER" id="PTHR35011:SF4">
    <property type="entry name" value="SLL1102 PROTEIN"/>
    <property type="match status" value="1"/>
</dbReference>
<evidence type="ECO:0000256" key="3">
    <source>
        <dbReference type="ARBA" id="ARBA00022475"/>
    </source>
</evidence>
<comment type="function">
    <text evidence="9">Part of the tripartite ATP-independent periplasmic (TRAP) transport system.</text>
</comment>
<keyword evidence="12" id="KW-1185">Reference proteome</keyword>
<proteinExistence type="inferred from homology"/>
<comment type="subcellular location">
    <subcellularLocation>
        <location evidence="1 9">Cell inner membrane</location>
        <topology evidence="1 9">Multi-pass membrane protein</topology>
    </subcellularLocation>
</comment>
<keyword evidence="7 9" id="KW-0472">Membrane</keyword>
<keyword evidence="6 9" id="KW-1133">Transmembrane helix</keyword>
<comment type="caution">
    <text evidence="9">Lacks conserved residue(s) required for the propagation of feature annotation.</text>
</comment>
<dbReference type="GO" id="GO:0022857">
    <property type="term" value="F:transmembrane transporter activity"/>
    <property type="evidence" value="ECO:0007669"/>
    <property type="project" value="UniProtKB-UniRule"/>
</dbReference>
<keyword evidence="5 9" id="KW-0812">Transmembrane</keyword>
<evidence type="ECO:0000313" key="12">
    <source>
        <dbReference type="Proteomes" id="UP000549457"/>
    </source>
</evidence>
<sequence>MKGLLRLAGGIDRISTFFGWISAWLVLLACLVSAGNAVSRYLFSLSSNAWLEIQWQMFSGIFLLGAANVFRLNEHVRVDLFYGNAPQRRKLWIDLLGIPLFLIPSVLVIGFFALEFFMTSFTSGEHSSNAGGLMLWPVKFLLPFGLMLLFLQGIAEWIKRLAALRGLTDEVVEYERPLQ</sequence>
<comment type="similarity">
    <text evidence="8 9">Belongs to the TRAP transporter small permease family.</text>
</comment>
<evidence type="ECO:0000256" key="7">
    <source>
        <dbReference type="ARBA" id="ARBA00023136"/>
    </source>
</evidence>
<accession>A0A840ST80</accession>
<dbReference type="EMBL" id="JACHFM010000002">
    <property type="protein sequence ID" value="MBB5222523.1"/>
    <property type="molecule type" value="Genomic_DNA"/>
</dbReference>